<dbReference type="InterPro" id="IPR006056">
    <property type="entry name" value="RidA"/>
</dbReference>
<dbReference type="PANTHER" id="PTHR11803:SF58">
    <property type="entry name" value="PROTEIN HMF1-RELATED"/>
    <property type="match status" value="1"/>
</dbReference>
<dbReference type="STRING" id="1354.A6P53_08480"/>
<dbReference type="InterPro" id="IPR035959">
    <property type="entry name" value="RutC-like_sf"/>
</dbReference>
<dbReference type="RefSeq" id="WP_010737901.1">
    <property type="nucleotide sequence ID" value="NZ_AP027299.1"/>
</dbReference>
<dbReference type="PANTHER" id="PTHR11803">
    <property type="entry name" value="2-IMINOBUTANOATE/2-IMINOPROPANOATE DEAMINASE RIDA"/>
    <property type="match status" value="1"/>
</dbReference>
<dbReference type="AlphaFoldDB" id="A0A1V8XBF8"/>
<reference evidence="2 3" key="1">
    <citation type="submission" date="2019-05" db="EMBL/GenBank/DDBJ databases">
        <authorList>
            <consortium name="Pathogen Informatics"/>
        </authorList>
    </citation>
    <scope>NUCLEOTIDE SEQUENCE [LARGE SCALE GENOMIC DNA]</scope>
    <source>
        <strain evidence="2 3">NCTC12204</strain>
    </source>
</reference>
<dbReference type="CDD" id="cd00448">
    <property type="entry name" value="YjgF_YER057c_UK114_family"/>
    <property type="match status" value="1"/>
</dbReference>
<dbReference type="EC" id="3.5.4.-" evidence="2"/>
<evidence type="ECO:0000313" key="3">
    <source>
        <dbReference type="Proteomes" id="UP000352698"/>
    </source>
</evidence>
<gene>
    <name evidence="2" type="primary">yabJ</name>
    <name evidence="2" type="ORF">NCTC12204_01872</name>
</gene>
<dbReference type="EMBL" id="CABEEP010000001">
    <property type="protein sequence ID" value="VTQ66253.1"/>
    <property type="molecule type" value="Genomic_DNA"/>
</dbReference>
<accession>A0A1V8XBF8</accession>
<comment type="caution">
    <text evidence="2">The sequence shown here is derived from an EMBL/GenBank/DDBJ whole genome shotgun (WGS) entry which is preliminary data.</text>
</comment>
<name>A0A1V8XBF8_ENTHR</name>
<dbReference type="NCBIfam" id="TIGR00004">
    <property type="entry name" value="Rid family detoxifying hydrolase"/>
    <property type="match status" value="1"/>
</dbReference>
<dbReference type="InterPro" id="IPR006175">
    <property type="entry name" value="YjgF/YER057c/UK114"/>
</dbReference>
<dbReference type="GO" id="GO:0005829">
    <property type="term" value="C:cytosol"/>
    <property type="evidence" value="ECO:0007669"/>
    <property type="project" value="TreeGrafter"/>
</dbReference>
<dbReference type="Pfam" id="PF01042">
    <property type="entry name" value="Ribonuc_L-PSP"/>
    <property type="match status" value="1"/>
</dbReference>
<dbReference type="GO" id="GO:0019239">
    <property type="term" value="F:deaminase activity"/>
    <property type="evidence" value="ECO:0007669"/>
    <property type="project" value="TreeGrafter"/>
</dbReference>
<dbReference type="SUPFAM" id="SSF55298">
    <property type="entry name" value="YjgF-like"/>
    <property type="match status" value="1"/>
</dbReference>
<dbReference type="Proteomes" id="UP000352698">
    <property type="component" value="Unassembled WGS sequence"/>
</dbReference>
<protein>
    <submittedName>
        <fullName evidence="2">Endoribonuclease L-PSP</fullName>
        <ecNumber evidence="2">3.5.4.-</ecNumber>
    </submittedName>
</protein>
<evidence type="ECO:0000313" key="2">
    <source>
        <dbReference type="EMBL" id="VTQ66253.1"/>
    </source>
</evidence>
<keyword evidence="2" id="KW-0378">Hydrolase</keyword>
<sequence length="117" mass="13223">MSSNKLPYEKYRVAGDLIFVSGQLPIDPTTGEIVSEEIKAQANQIMINISQVLEELDLTMNQVVKTTCFLTDMNHFEAFNQVYAEHFGERFPARSAFQVVALPKDALIEIEWVLSKA</sequence>
<dbReference type="FunFam" id="3.30.1330.40:FF:000001">
    <property type="entry name" value="L-PSP family endoribonuclease"/>
    <property type="match status" value="1"/>
</dbReference>
<organism evidence="2 3">
    <name type="scientific">Enterococcus hirae</name>
    <dbReference type="NCBI Taxonomy" id="1354"/>
    <lineage>
        <taxon>Bacteria</taxon>
        <taxon>Bacillati</taxon>
        <taxon>Bacillota</taxon>
        <taxon>Bacilli</taxon>
        <taxon>Lactobacillales</taxon>
        <taxon>Enterococcaceae</taxon>
        <taxon>Enterococcus</taxon>
    </lineage>
</organism>
<evidence type="ECO:0000256" key="1">
    <source>
        <dbReference type="ARBA" id="ARBA00010552"/>
    </source>
</evidence>
<proteinExistence type="inferred from homology"/>
<dbReference type="Gene3D" id="3.30.1330.40">
    <property type="entry name" value="RutC-like"/>
    <property type="match status" value="1"/>
</dbReference>
<comment type="similarity">
    <text evidence="1">Belongs to the RutC family.</text>
</comment>